<feature type="compositionally biased region" description="Low complexity" evidence="3">
    <location>
        <begin position="266"/>
        <end position="282"/>
    </location>
</feature>
<keyword evidence="2" id="KW-0736">Signalosome</keyword>
<dbReference type="PANTHER" id="PTHR15350:SF5">
    <property type="entry name" value="COP9 SIGNALOSOME COMPLEX SUBUNIT 7"/>
    <property type="match status" value="1"/>
</dbReference>
<proteinExistence type="inferred from homology"/>
<reference evidence="5" key="1">
    <citation type="submission" date="2023-06" db="EMBL/GenBank/DDBJ databases">
        <title>Genome-scale phylogeny and comparative genomics of the fungal order Sordariales.</title>
        <authorList>
            <consortium name="Lawrence Berkeley National Laboratory"/>
            <person name="Hensen N."/>
            <person name="Bonometti L."/>
            <person name="Westerberg I."/>
            <person name="Brannstrom I.O."/>
            <person name="Guillou S."/>
            <person name="Cros-Aarteil S."/>
            <person name="Calhoun S."/>
            <person name="Haridas S."/>
            <person name="Kuo A."/>
            <person name="Mondo S."/>
            <person name="Pangilinan J."/>
            <person name="Riley R."/>
            <person name="LaButti K."/>
            <person name="Andreopoulos B."/>
            <person name="Lipzen A."/>
            <person name="Chen C."/>
            <person name="Yanf M."/>
            <person name="Daum C."/>
            <person name="Ng V."/>
            <person name="Clum A."/>
            <person name="Steindorff A."/>
            <person name="Ohm R."/>
            <person name="Martin F."/>
            <person name="Silar P."/>
            <person name="Natvig D."/>
            <person name="Lalanne C."/>
            <person name="Gautier V."/>
            <person name="Ament-velasquez S.L."/>
            <person name="Kruys A."/>
            <person name="Hutchinson M.I."/>
            <person name="Powell A.J."/>
            <person name="Barry K."/>
            <person name="Miller A.N."/>
            <person name="Grigoriev I.V."/>
            <person name="Debuchy R."/>
            <person name="Gladieux P."/>
            <person name="Thoren M.H."/>
            <person name="Johannesson H."/>
        </authorList>
    </citation>
    <scope>NUCLEOTIDE SEQUENCE</scope>
    <source>
        <strain evidence="5">SMH3187-1</strain>
    </source>
</reference>
<evidence type="ECO:0000313" key="6">
    <source>
        <dbReference type="Proteomes" id="UP001172155"/>
    </source>
</evidence>
<dbReference type="AlphaFoldDB" id="A0AA40EVY2"/>
<comment type="caution">
    <text evidence="5">The sequence shown here is derived from an EMBL/GenBank/DDBJ whole genome shotgun (WGS) entry which is preliminary data.</text>
</comment>
<evidence type="ECO:0000259" key="4">
    <source>
        <dbReference type="PROSITE" id="PS50250"/>
    </source>
</evidence>
<dbReference type="Proteomes" id="UP001172155">
    <property type="component" value="Unassembled WGS sequence"/>
</dbReference>
<comment type="similarity">
    <text evidence="1">Belongs to the CSN7/EIF3M family. CSN7 subfamily.</text>
</comment>
<dbReference type="GO" id="GO:0008180">
    <property type="term" value="C:COP9 signalosome"/>
    <property type="evidence" value="ECO:0007669"/>
    <property type="project" value="UniProtKB-KW"/>
</dbReference>
<dbReference type="Pfam" id="PF22061">
    <property type="entry name" value="CSN7_HB_subdom"/>
    <property type="match status" value="1"/>
</dbReference>
<protein>
    <recommendedName>
        <fullName evidence="4">PCI domain-containing protein</fullName>
    </recommendedName>
</protein>
<feature type="domain" description="PCI" evidence="4">
    <location>
        <begin position="2"/>
        <end position="167"/>
    </location>
</feature>
<dbReference type="PROSITE" id="PS50250">
    <property type="entry name" value="PCI"/>
    <property type="match status" value="1"/>
</dbReference>
<name>A0AA40EVY2_9PEZI</name>
<evidence type="ECO:0000256" key="3">
    <source>
        <dbReference type="SAM" id="MobiDB-lite"/>
    </source>
</evidence>
<organism evidence="5 6">
    <name type="scientific">Schizothecium vesticola</name>
    <dbReference type="NCBI Taxonomy" id="314040"/>
    <lineage>
        <taxon>Eukaryota</taxon>
        <taxon>Fungi</taxon>
        <taxon>Dikarya</taxon>
        <taxon>Ascomycota</taxon>
        <taxon>Pezizomycotina</taxon>
        <taxon>Sordariomycetes</taxon>
        <taxon>Sordariomycetidae</taxon>
        <taxon>Sordariales</taxon>
        <taxon>Schizotheciaceae</taxon>
        <taxon>Schizothecium</taxon>
    </lineage>
</organism>
<dbReference type="InterPro" id="IPR045237">
    <property type="entry name" value="COPS7/eIF3m"/>
</dbReference>
<accession>A0AA40EVY2</accession>
<dbReference type="Pfam" id="PF01399">
    <property type="entry name" value="PCI"/>
    <property type="match status" value="1"/>
</dbReference>
<sequence>MEHTKALNALEPFLALSKSATSPRAAVDLIERATSAPNTFIFTELLETPQIQALATAGDAYPHHLTLLQIFSYGTWASARETPDLPALNDSQKRKLRQLTLLTLARSAHRSADPSSPVLGYTSLLAALDLTDPQELEELVISAIYAGLLSAKLDPQHGLVRINNVAPLRDVAPGAVEGLLSSLRSWADRCDATLHSLEAQMSELRAAADRRAADAAAREDRAAALVDAEKKATSMGSNMAGAPRTLHQPPPPSQQQEQQAEDEPHAAAAQQSPPRRQQLPGLRPEPPRAS</sequence>
<evidence type="ECO:0000256" key="1">
    <source>
        <dbReference type="ARBA" id="ARBA00008482"/>
    </source>
</evidence>
<dbReference type="PANTHER" id="PTHR15350">
    <property type="entry name" value="COP9 SIGNALOSOME COMPLEX SUBUNIT 7/DENDRITIC CELL PROTEIN GA17"/>
    <property type="match status" value="1"/>
</dbReference>
<gene>
    <name evidence="5" type="ORF">B0T18DRAFT_411527</name>
</gene>
<dbReference type="InterPro" id="IPR000717">
    <property type="entry name" value="PCI_dom"/>
</dbReference>
<dbReference type="EMBL" id="JAUKUD010000004">
    <property type="protein sequence ID" value="KAK0746391.1"/>
    <property type="molecule type" value="Genomic_DNA"/>
</dbReference>
<evidence type="ECO:0000256" key="2">
    <source>
        <dbReference type="ARBA" id="ARBA00022790"/>
    </source>
</evidence>
<keyword evidence="6" id="KW-1185">Reference proteome</keyword>
<feature type="region of interest" description="Disordered" evidence="3">
    <location>
        <begin position="224"/>
        <end position="290"/>
    </location>
</feature>
<dbReference type="SMART" id="SM00088">
    <property type="entry name" value="PINT"/>
    <property type="match status" value="1"/>
</dbReference>
<evidence type="ECO:0000313" key="5">
    <source>
        <dbReference type="EMBL" id="KAK0746391.1"/>
    </source>
</evidence>